<comment type="caution">
    <text evidence="2">The sequence shown here is derived from an EMBL/GenBank/DDBJ whole genome shotgun (WGS) entry which is preliminary data.</text>
</comment>
<feature type="region of interest" description="Disordered" evidence="1">
    <location>
        <begin position="1"/>
        <end position="21"/>
    </location>
</feature>
<proteinExistence type="predicted"/>
<evidence type="ECO:0000256" key="1">
    <source>
        <dbReference type="SAM" id="MobiDB-lite"/>
    </source>
</evidence>
<organism evidence="2">
    <name type="scientific">marine sediment metagenome</name>
    <dbReference type="NCBI Taxonomy" id="412755"/>
    <lineage>
        <taxon>unclassified sequences</taxon>
        <taxon>metagenomes</taxon>
        <taxon>ecological metagenomes</taxon>
    </lineage>
</organism>
<gene>
    <name evidence="2" type="ORF">S01H1_79661</name>
</gene>
<feature type="compositionally biased region" description="Polar residues" evidence="1">
    <location>
        <begin position="7"/>
        <end position="17"/>
    </location>
</feature>
<dbReference type="NCBIfam" id="NF041523">
    <property type="entry name" value="post_COAP_1"/>
    <property type="match status" value="1"/>
</dbReference>
<accession>X0YBC8</accession>
<feature type="non-terminal residue" evidence="2">
    <location>
        <position position="1"/>
    </location>
</feature>
<dbReference type="AlphaFoldDB" id="X0YBC8"/>
<name>X0YBC8_9ZZZZ</name>
<evidence type="ECO:0000313" key="2">
    <source>
        <dbReference type="EMBL" id="GAG53170.1"/>
    </source>
</evidence>
<sequence length="219" mass="22581">VALTANVDDSTTGSSDIASAEYDIDGGSVPMDAQDGNFDAVSEDVTASVPAFAVPGLYLICVRGTDAANNTGADECVLLAVYDPSAGFVTGGGWINSPAGADADNPSAAGRATFGFVSKYHKGRTTPDGSLEFQFKAGDLNFKSTSMEWLVVTGEPRAQFRGEGTINGATVCKFHVDAWDGSFSGADAFGIRITACGGSDRYSLDATPLEGGSIKIHKK</sequence>
<reference evidence="2" key="1">
    <citation type="journal article" date="2014" name="Front. Microbiol.">
        <title>High frequency of phylogenetically diverse reductive dehalogenase-homologous genes in deep subseafloor sedimentary metagenomes.</title>
        <authorList>
            <person name="Kawai M."/>
            <person name="Futagami T."/>
            <person name="Toyoda A."/>
            <person name="Takaki Y."/>
            <person name="Nishi S."/>
            <person name="Hori S."/>
            <person name="Arai W."/>
            <person name="Tsubouchi T."/>
            <person name="Morono Y."/>
            <person name="Uchiyama I."/>
            <person name="Ito T."/>
            <person name="Fujiyama A."/>
            <person name="Inagaki F."/>
            <person name="Takami H."/>
        </authorList>
    </citation>
    <scope>NUCLEOTIDE SEQUENCE</scope>
    <source>
        <strain evidence="2">Expedition CK06-06</strain>
    </source>
</reference>
<dbReference type="EMBL" id="BARS01053726">
    <property type="protein sequence ID" value="GAG53170.1"/>
    <property type="molecule type" value="Genomic_DNA"/>
</dbReference>
<protein>
    <submittedName>
        <fullName evidence="2">Uncharacterized protein</fullName>
    </submittedName>
</protein>